<organism evidence="9 10">
    <name type="scientific">Cellulomonas chitinilytica</name>
    <dbReference type="NCBI Taxonomy" id="398759"/>
    <lineage>
        <taxon>Bacteria</taxon>
        <taxon>Bacillati</taxon>
        <taxon>Actinomycetota</taxon>
        <taxon>Actinomycetes</taxon>
        <taxon>Micrococcales</taxon>
        <taxon>Cellulomonadaceae</taxon>
        <taxon>Cellulomonas</taxon>
    </lineage>
</organism>
<protein>
    <submittedName>
        <fullName evidence="9">Membrane protein</fullName>
    </submittedName>
</protein>
<evidence type="ECO:0000256" key="4">
    <source>
        <dbReference type="ARBA" id="ARBA00022989"/>
    </source>
</evidence>
<keyword evidence="2" id="KW-1003">Cell membrane</keyword>
<evidence type="ECO:0000256" key="2">
    <source>
        <dbReference type="ARBA" id="ARBA00022475"/>
    </source>
</evidence>
<dbReference type="Pfam" id="PF13396">
    <property type="entry name" value="PLDc_N"/>
    <property type="match status" value="1"/>
</dbReference>
<accession>A0A919NY40</accession>
<feature type="transmembrane region" description="Helical" evidence="7">
    <location>
        <begin position="35"/>
        <end position="55"/>
    </location>
</feature>
<evidence type="ECO:0000256" key="3">
    <source>
        <dbReference type="ARBA" id="ARBA00022692"/>
    </source>
</evidence>
<proteinExistence type="predicted"/>
<sequence length="134" mass="15269">MIRLLPYLLEIGMLVYCLIDCAQTDSASVRNLPKVVWVILIVVLPVVGGIAWLVAGRPERRASTVPWPSTATAGFPEYERPRRSAPDDDPEFLAGMRRSDQTHEEMLKAWEAQLRERERKLERPDGEQEPRTEG</sequence>
<evidence type="ECO:0000313" key="10">
    <source>
        <dbReference type="Proteomes" id="UP000632740"/>
    </source>
</evidence>
<dbReference type="InterPro" id="IPR027379">
    <property type="entry name" value="CLS_N"/>
</dbReference>
<evidence type="ECO:0000256" key="6">
    <source>
        <dbReference type="SAM" id="MobiDB-lite"/>
    </source>
</evidence>
<evidence type="ECO:0000313" key="9">
    <source>
        <dbReference type="EMBL" id="GIG19743.1"/>
    </source>
</evidence>
<comment type="subcellular location">
    <subcellularLocation>
        <location evidence="1">Cell membrane</location>
        <topology evidence="1">Multi-pass membrane protein</topology>
    </subcellularLocation>
</comment>
<gene>
    <name evidence="9" type="ORF">Cch01nite_04670</name>
</gene>
<feature type="compositionally biased region" description="Basic and acidic residues" evidence="6">
    <location>
        <begin position="97"/>
        <end position="109"/>
    </location>
</feature>
<evidence type="ECO:0000256" key="5">
    <source>
        <dbReference type="ARBA" id="ARBA00023136"/>
    </source>
</evidence>
<comment type="caution">
    <text evidence="9">The sequence shown here is derived from an EMBL/GenBank/DDBJ whole genome shotgun (WGS) entry which is preliminary data.</text>
</comment>
<dbReference type="Proteomes" id="UP000632740">
    <property type="component" value="Unassembled WGS sequence"/>
</dbReference>
<dbReference type="RefSeq" id="WP_203747993.1">
    <property type="nucleotide sequence ID" value="NZ_BONK01000001.1"/>
</dbReference>
<keyword evidence="5 7" id="KW-0472">Membrane</keyword>
<dbReference type="AlphaFoldDB" id="A0A919NY40"/>
<keyword evidence="10" id="KW-1185">Reference proteome</keyword>
<keyword evidence="3 7" id="KW-0812">Transmembrane</keyword>
<feature type="region of interest" description="Disordered" evidence="6">
    <location>
        <begin position="63"/>
        <end position="109"/>
    </location>
</feature>
<dbReference type="GO" id="GO:0005886">
    <property type="term" value="C:plasma membrane"/>
    <property type="evidence" value="ECO:0007669"/>
    <property type="project" value="UniProtKB-SubCell"/>
</dbReference>
<feature type="compositionally biased region" description="Basic and acidic residues" evidence="6">
    <location>
        <begin position="77"/>
        <end position="86"/>
    </location>
</feature>
<name>A0A919NY40_9CELL</name>
<evidence type="ECO:0000256" key="7">
    <source>
        <dbReference type="SAM" id="Phobius"/>
    </source>
</evidence>
<dbReference type="EMBL" id="BONK01000001">
    <property type="protein sequence ID" value="GIG19743.1"/>
    <property type="molecule type" value="Genomic_DNA"/>
</dbReference>
<reference evidence="9" key="1">
    <citation type="submission" date="2021-01" db="EMBL/GenBank/DDBJ databases">
        <title>Whole genome shotgun sequence of Cellulomonas chitinilytica NBRC 110799.</title>
        <authorList>
            <person name="Komaki H."/>
            <person name="Tamura T."/>
        </authorList>
    </citation>
    <scope>NUCLEOTIDE SEQUENCE</scope>
    <source>
        <strain evidence="9">NBRC 110799</strain>
    </source>
</reference>
<evidence type="ECO:0000256" key="1">
    <source>
        <dbReference type="ARBA" id="ARBA00004651"/>
    </source>
</evidence>
<feature type="domain" description="Cardiolipin synthase N-terminal" evidence="8">
    <location>
        <begin position="14"/>
        <end position="57"/>
    </location>
</feature>
<keyword evidence="4 7" id="KW-1133">Transmembrane helix</keyword>
<evidence type="ECO:0000259" key="8">
    <source>
        <dbReference type="Pfam" id="PF13396"/>
    </source>
</evidence>